<sequence>MIVERGSGPVPPEARAGARTGPGARAEAGRPGPARRGPAGPVWQEPVLPRPRGPLSRAVVEALRAGPPAGEPVPVPAGAVASADPYGEDLQLALHTCFELHYRGFAGVDPDWEWDPGLLALRGAMEAAFLAALRADTGTGAVTGAGGADVAGVLEELLVEPVGAAGVTHHLRDAGRWWQLREHAALRSVYHLKEADPHAWVIPRLRGAAKAALVAVEYDEFGGGRPQMLHSALFAGLLEDLGVDASYGAHVDAAPAVMLATVNMMSLFGLRRSLRGALVGHFAAAEITTAPAARRMAQALERAGAGPRAVLFYTEHIEADAVHEQVLRRDVIGGLLAGEPGLAGDVVLGVRATVLLEDRLEAHVLGCWGADPARSALRRPLEDGPAGGPGGDSHDGPAGGPGGDSHDGPAGGLAGAPAGVPVRAAHTA</sequence>
<organism evidence="2 3">
    <name type="scientific">Actinomadura graeca</name>
    <dbReference type="NCBI Taxonomy" id="2750812"/>
    <lineage>
        <taxon>Bacteria</taxon>
        <taxon>Bacillati</taxon>
        <taxon>Actinomycetota</taxon>
        <taxon>Actinomycetes</taxon>
        <taxon>Streptosporangiales</taxon>
        <taxon>Thermomonosporaceae</taxon>
        <taxon>Actinomadura</taxon>
    </lineage>
</organism>
<evidence type="ECO:0000313" key="3">
    <source>
        <dbReference type="Proteomes" id="UP001049518"/>
    </source>
</evidence>
<dbReference type="EMBL" id="CP059572">
    <property type="protein sequence ID" value="QXJ19797.1"/>
    <property type="molecule type" value="Genomic_DNA"/>
</dbReference>
<feature type="region of interest" description="Disordered" evidence="1">
    <location>
        <begin position="378"/>
        <end position="428"/>
    </location>
</feature>
<dbReference type="SUPFAM" id="SSF48613">
    <property type="entry name" value="Heme oxygenase-like"/>
    <property type="match status" value="1"/>
</dbReference>
<feature type="compositionally biased region" description="Low complexity" evidence="1">
    <location>
        <begin position="415"/>
        <end position="428"/>
    </location>
</feature>
<keyword evidence="3" id="KW-1185">Reference proteome</keyword>
<gene>
    <name evidence="2" type="ORF">AGRA3207_000390</name>
</gene>
<name>A0ABX8QQX2_9ACTN</name>
<evidence type="ECO:0000256" key="1">
    <source>
        <dbReference type="SAM" id="MobiDB-lite"/>
    </source>
</evidence>
<proteinExistence type="predicted"/>
<protein>
    <submittedName>
        <fullName evidence="2">Iron-containing redox enzyme family protein</fullName>
    </submittedName>
</protein>
<reference evidence="2" key="1">
    <citation type="submission" date="2020-07" db="EMBL/GenBank/DDBJ databases">
        <authorList>
            <person name="Tarantini F.S."/>
            <person name="Hong K.W."/>
            <person name="Chan K.G."/>
        </authorList>
    </citation>
    <scope>NUCLEOTIDE SEQUENCE</scope>
    <source>
        <strain evidence="2">32-07</strain>
    </source>
</reference>
<feature type="compositionally biased region" description="Gly residues" evidence="1">
    <location>
        <begin position="385"/>
        <end position="414"/>
    </location>
</feature>
<dbReference type="InterPro" id="IPR016084">
    <property type="entry name" value="Haem_Oase-like_multi-hlx"/>
</dbReference>
<feature type="compositionally biased region" description="Low complexity" evidence="1">
    <location>
        <begin position="13"/>
        <end position="41"/>
    </location>
</feature>
<feature type="region of interest" description="Disordered" evidence="1">
    <location>
        <begin position="1"/>
        <end position="51"/>
    </location>
</feature>
<dbReference type="RefSeq" id="WP_231332826.1">
    <property type="nucleotide sequence ID" value="NZ_CP059572.1"/>
</dbReference>
<dbReference type="Pfam" id="PF14518">
    <property type="entry name" value="Haem_oxygenas_2"/>
    <property type="match status" value="1"/>
</dbReference>
<dbReference type="SMART" id="SM01236">
    <property type="entry name" value="Haem_oxygenase_2"/>
    <property type="match status" value="1"/>
</dbReference>
<evidence type="ECO:0000313" key="2">
    <source>
        <dbReference type="EMBL" id="QXJ19797.1"/>
    </source>
</evidence>
<dbReference type="Gene3D" id="1.20.910.10">
    <property type="entry name" value="Heme oxygenase-like"/>
    <property type="match status" value="1"/>
</dbReference>
<dbReference type="Proteomes" id="UP001049518">
    <property type="component" value="Chromosome"/>
</dbReference>
<accession>A0ABX8QQX2</accession>